<evidence type="ECO:0000256" key="7">
    <source>
        <dbReference type="ARBA" id="ARBA00053401"/>
    </source>
</evidence>
<dbReference type="PRINTS" id="PR00773">
    <property type="entry name" value="GRPEPROTEIN"/>
</dbReference>
<dbReference type="Gene3D" id="3.90.20.20">
    <property type="match status" value="1"/>
</dbReference>
<comment type="subunit">
    <text evidence="3 10">Homodimer.</text>
</comment>
<dbReference type="GO" id="GO:0051087">
    <property type="term" value="F:protein-folding chaperone binding"/>
    <property type="evidence" value="ECO:0007669"/>
    <property type="project" value="InterPro"/>
</dbReference>
<evidence type="ECO:0000256" key="9">
    <source>
        <dbReference type="ARBA" id="ARBA00076414"/>
    </source>
</evidence>
<keyword evidence="6 10" id="KW-0143">Chaperone</keyword>
<evidence type="ECO:0000256" key="10">
    <source>
        <dbReference type="HAMAP-Rule" id="MF_01151"/>
    </source>
</evidence>
<evidence type="ECO:0000256" key="13">
    <source>
        <dbReference type="SAM" id="Coils"/>
    </source>
</evidence>
<dbReference type="CDD" id="cd00446">
    <property type="entry name" value="GrpE"/>
    <property type="match status" value="1"/>
</dbReference>
<dbReference type="FunFam" id="2.30.22.10:FF:000001">
    <property type="entry name" value="Protein GrpE"/>
    <property type="match status" value="1"/>
</dbReference>
<feature type="coiled-coil region" evidence="13">
    <location>
        <begin position="51"/>
        <end position="85"/>
    </location>
</feature>
<dbReference type="GO" id="GO:0005737">
    <property type="term" value="C:cytoplasm"/>
    <property type="evidence" value="ECO:0007669"/>
    <property type="project" value="UniProtKB-SubCell"/>
</dbReference>
<dbReference type="SUPFAM" id="SSF51064">
    <property type="entry name" value="Head domain of nucleotide exchange factor GrpE"/>
    <property type="match status" value="1"/>
</dbReference>
<dbReference type="EMBL" id="FOBF01000005">
    <property type="protein sequence ID" value="SEL52604.1"/>
    <property type="molecule type" value="Genomic_DNA"/>
</dbReference>
<feature type="compositionally biased region" description="Low complexity" evidence="14">
    <location>
        <begin position="186"/>
        <end position="199"/>
    </location>
</feature>
<evidence type="ECO:0000256" key="14">
    <source>
        <dbReference type="SAM" id="MobiDB-lite"/>
    </source>
</evidence>
<dbReference type="SUPFAM" id="SSF58014">
    <property type="entry name" value="Coiled-coil domain of nucleotide exchange factor GrpE"/>
    <property type="match status" value="1"/>
</dbReference>
<evidence type="ECO:0000256" key="12">
    <source>
        <dbReference type="RuleBase" id="RU004478"/>
    </source>
</evidence>
<keyword evidence="13" id="KW-0175">Coiled coil</keyword>
<dbReference type="InterPro" id="IPR013805">
    <property type="entry name" value="GrpE_CC"/>
</dbReference>
<dbReference type="GO" id="GO:0006457">
    <property type="term" value="P:protein folding"/>
    <property type="evidence" value="ECO:0007669"/>
    <property type="project" value="InterPro"/>
</dbReference>
<evidence type="ECO:0000256" key="5">
    <source>
        <dbReference type="ARBA" id="ARBA00023016"/>
    </source>
</evidence>
<feature type="region of interest" description="Disordered" evidence="14">
    <location>
        <begin position="1"/>
        <end position="49"/>
    </location>
</feature>
<keyword evidence="16" id="KW-1185">Reference proteome</keyword>
<evidence type="ECO:0000256" key="4">
    <source>
        <dbReference type="ARBA" id="ARBA00022490"/>
    </source>
</evidence>
<evidence type="ECO:0000256" key="6">
    <source>
        <dbReference type="ARBA" id="ARBA00023186"/>
    </source>
</evidence>
<dbReference type="NCBIfam" id="NF010760">
    <property type="entry name" value="PRK14163.1"/>
    <property type="match status" value="1"/>
</dbReference>
<dbReference type="InterPro" id="IPR009012">
    <property type="entry name" value="GrpE_head"/>
</dbReference>
<dbReference type="PROSITE" id="PS01071">
    <property type="entry name" value="GRPE"/>
    <property type="match status" value="1"/>
</dbReference>
<feature type="compositionally biased region" description="Basic and acidic residues" evidence="14">
    <location>
        <begin position="1"/>
        <end position="38"/>
    </location>
</feature>
<comment type="subcellular location">
    <subcellularLocation>
        <location evidence="1 10">Cytoplasm</location>
    </subcellularLocation>
</comment>
<evidence type="ECO:0000313" key="16">
    <source>
        <dbReference type="Proteomes" id="UP000198953"/>
    </source>
</evidence>
<evidence type="ECO:0000256" key="11">
    <source>
        <dbReference type="RuleBase" id="RU000639"/>
    </source>
</evidence>
<comment type="function">
    <text evidence="7 10 11">Participates actively in the response to hyperosmotic and heat shock by preventing the aggregation of stress-denatured proteins, in association with DnaK and GrpE. It is the nucleotide exchange factor for DnaK and may function as a thermosensor. Unfolded proteins bind initially to DnaJ; upon interaction with the DnaJ-bound protein, DnaK hydrolyzes its bound ATP, resulting in the formation of a stable complex. GrpE releases ADP from DnaK; ATP binding to DnaK triggers the release of the substrate protein, thus completing the reaction cycle. Several rounds of ATP-dependent interactions between DnaJ, DnaK and GrpE are required for fully efficient folding.</text>
</comment>
<evidence type="ECO:0000313" key="15">
    <source>
        <dbReference type="EMBL" id="SEL52604.1"/>
    </source>
</evidence>
<proteinExistence type="inferred from homology"/>
<dbReference type="PANTHER" id="PTHR21237">
    <property type="entry name" value="GRPE PROTEIN"/>
    <property type="match status" value="1"/>
</dbReference>
<dbReference type="RefSeq" id="WP_055504612.1">
    <property type="nucleotide sequence ID" value="NZ_BBZG01000002.1"/>
</dbReference>
<accession>A0A1H7QY39</accession>
<dbReference type="HAMAP" id="MF_01151">
    <property type="entry name" value="GrpE"/>
    <property type="match status" value="1"/>
</dbReference>
<reference evidence="15 16" key="1">
    <citation type="submission" date="2016-10" db="EMBL/GenBank/DDBJ databases">
        <authorList>
            <person name="de Groot N.N."/>
        </authorList>
    </citation>
    <scope>NUCLEOTIDE SEQUENCE [LARGE SCALE GENOMIC DNA]</scope>
    <source>
        <strain evidence="15 16">DSM 43357</strain>
    </source>
</reference>
<keyword evidence="5 10" id="KW-0346">Stress response</keyword>
<keyword evidence="4 10" id="KW-0963">Cytoplasm</keyword>
<dbReference type="Pfam" id="PF01025">
    <property type="entry name" value="GrpE"/>
    <property type="match status" value="1"/>
</dbReference>
<dbReference type="STRING" id="46177.SAMN05660976_02719"/>
<dbReference type="InterPro" id="IPR000740">
    <property type="entry name" value="GrpE"/>
</dbReference>
<dbReference type="Gene3D" id="2.30.22.10">
    <property type="entry name" value="Head domain of nucleotide exchange factor GrpE"/>
    <property type="match status" value="1"/>
</dbReference>
<dbReference type="AlphaFoldDB" id="A0A1H7QY39"/>
<comment type="similarity">
    <text evidence="2 10 12">Belongs to the GrpE family.</text>
</comment>
<dbReference type="GO" id="GO:0042803">
    <property type="term" value="F:protein homodimerization activity"/>
    <property type="evidence" value="ECO:0007669"/>
    <property type="project" value="InterPro"/>
</dbReference>
<dbReference type="OrthoDB" id="5191115at2"/>
<evidence type="ECO:0000256" key="8">
    <source>
        <dbReference type="ARBA" id="ARBA00072274"/>
    </source>
</evidence>
<protein>
    <recommendedName>
        <fullName evidence="8 10">Protein GrpE</fullName>
    </recommendedName>
    <alternativeName>
        <fullName evidence="9 10">HSP-70 cofactor</fullName>
    </alternativeName>
</protein>
<evidence type="ECO:0000256" key="1">
    <source>
        <dbReference type="ARBA" id="ARBA00004496"/>
    </source>
</evidence>
<dbReference type="GO" id="GO:0051082">
    <property type="term" value="F:unfolded protein binding"/>
    <property type="evidence" value="ECO:0007669"/>
    <property type="project" value="TreeGrafter"/>
</dbReference>
<feature type="region of interest" description="Disordered" evidence="14">
    <location>
        <begin position="186"/>
        <end position="207"/>
    </location>
</feature>
<dbReference type="GO" id="GO:0000774">
    <property type="term" value="F:adenyl-nucleotide exchange factor activity"/>
    <property type="evidence" value="ECO:0007669"/>
    <property type="project" value="InterPro"/>
</dbReference>
<gene>
    <name evidence="10" type="primary">grpE</name>
    <name evidence="15" type="ORF">SAMN05660976_02719</name>
</gene>
<evidence type="ECO:0000256" key="2">
    <source>
        <dbReference type="ARBA" id="ARBA00009054"/>
    </source>
</evidence>
<sequence length="207" mass="22218">MPPRDNGHEEPVIRDNRKIDPETGKPRDAADKPAEQPADKTAAAAGAATANGELEAQLAERTADLQRLQAEYVNYRKRVERDRVAVREQAVAGALTELLPVLDDIGRARDHGELTGGFAKVAESLEAALTKLGLTAFGQKGEPFDPTVHEALMHSYSSDVTEPTAVEVLQSGYRMGDRVLRPARVAVAEPEDAPAASEGADVDESKN</sequence>
<organism evidence="15 16">
    <name type="scientific">Nonomuraea pusilla</name>
    <dbReference type="NCBI Taxonomy" id="46177"/>
    <lineage>
        <taxon>Bacteria</taxon>
        <taxon>Bacillati</taxon>
        <taxon>Actinomycetota</taxon>
        <taxon>Actinomycetes</taxon>
        <taxon>Streptosporangiales</taxon>
        <taxon>Streptosporangiaceae</taxon>
        <taxon>Nonomuraea</taxon>
    </lineage>
</organism>
<name>A0A1H7QY39_9ACTN</name>
<dbReference type="Proteomes" id="UP000198953">
    <property type="component" value="Unassembled WGS sequence"/>
</dbReference>
<evidence type="ECO:0000256" key="3">
    <source>
        <dbReference type="ARBA" id="ARBA00011738"/>
    </source>
</evidence>
<dbReference type="PANTHER" id="PTHR21237:SF23">
    <property type="entry name" value="GRPE PROTEIN HOMOLOG, MITOCHONDRIAL"/>
    <property type="match status" value="1"/>
</dbReference>